<dbReference type="OrthoDB" id="1433018at2"/>
<dbReference type="Gene3D" id="3.30.300.20">
    <property type="match status" value="1"/>
</dbReference>
<dbReference type="Proteomes" id="UP000186524">
    <property type="component" value="Unassembled WGS sequence"/>
</dbReference>
<dbReference type="InterPro" id="IPR036102">
    <property type="entry name" value="OsmC/Ohrsf"/>
</dbReference>
<dbReference type="RefSeq" id="WP_073710439.1">
    <property type="nucleotide sequence ID" value="NZ_MRWQ01000002.1"/>
</dbReference>
<dbReference type="EMBL" id="MRWQ01000002">
    <property type="protein sequence ID" value="OKL37802.1"/>
    <property type="molecule type" value="Genomic_DNA"/>
</dbReference>
<dbReference type="SUPFAM" id="SSF82784">
    <property type="entry name" value="OsmC-like"/>
    <property type="match status" value="1"/>
</dbReference>
<dbReference type="InterPro" id="IPR015946">
    <property type="entry name" value="KH_dom-like_a/b"/>
</dbReference>
<keyword evidence="2" id="KW-1185">Reference proteome</keyword>
<dbReference type="AlphaFoldDB" id="A0A1Q5P6T4"/>
<gene>
    <name evidence="1" type="ORF">BLL40_02970</name>
</gene>
<protein>
    <submittedName>
        <fullName evidence="1">Osmotically inducible protein C</fullName>
    </submittedName>
</protein>
<organism evidence="1 2">
    <name type="scientific">Domibacillus mangrovi</name>
    <dbReference type="NCBI Taxonomy" id="1714354"/>
    <lineage>
        <taxon>Bacteria</taxon>
        <taxon>Bacillati</taxon>
        <taxon>Bacillota</taxon>
        <taxon>Bacilli</taxon>
        <taxon>Bacillales</taxon>
        <taxon>Bacillaceae</taxon>
        <taxon>Domibacillus</taxon>
    </lineage>
</organism>
<dbReference type="PANTHER" id="PTHR35368:SF1">
    <property type="entry name" value="HYDROPEROXIDE REDUCTASE"/>
    <property type="match status" value="1"/>
</dbReference>
<accession>A0A1Q5P6T4</accession>
<dbReference type="PANTHER" id="PTHR35368">
    <property type="entry name" value="HYDROPEROXIDE REDUCTASE"/>
    <property type="match status" value="1"/>
</dbReference>
<dbReference type="InterPro" id="IPR052924">
    <property type="entry name" value="OsmC/Ohr_hydroprdx_reductase"/>
</dbReference>
<evidence type="ECO:0000313" key="1">
    <source>
        <dbReference type="EMBL" id="OKL37802.1"/>
    </source>
</evidence>
<reference evidence="1 2" key="1">
    <citation type="submission" date="2016-12" db="EMBL/GenBank/DDBJ databases">
        <title>Domibacillus sp. SAOS 44 whole genome sequencing.</title>
        <authorList>
            <person name="Verma A."/>
            <person name="Krishnamurthi S."/>
        </authorList>
    </citation>
    <scope>NUCLEOTIDE SEQUENCE [LARGE SCALE GENOMIC DNA]</scope>
    <source>
        <strain evidence="1 2">SAOS 44</strain>
    </source>
</reference>
<comment type="caution">
    <text evidence="1">The sequence shown here is derived from an EMBL/GenBank/DDBJ whole genome shotgun (WGS) entry which is preliminary data.</text>
</comment>
<dbReference type="InterPro" id="IPR003718">
    <property type="entry name" value="OsmC/Ohr_fam"/>
</dbReference>
<proteinExistence type="predicted"/>
<evidence type="ECO:0000313" key="2">
    <source>
        <dbReference type="Proteomes" id="UP000186524"/>
    </source>
</evidence>
<name>A0A1Q5P6T4_9BACI</name>
<dbReference type="Pfam" id="PF02566">
    <property type="entry name" value="OsmC"/>
    <property type="match status" value="1"/>
</dbReference>
<sequence length="148" mass="16505">MNVNDTMTFHVTGITEKMKTTVKSKQHEIIIDEPPILGGMDEGPDPLSYLLASLAGCENIVAAMTAREMNFDLQSMNFDVKGEFDPRGMRGEAGVQVFFKKVWFKVNVATSESAERIAELKEKTDARCPVLTMMKAAGIELETEWVKE</sequence>